<dbReference type="CDD" id="cd04301">
    <property type="entry name" value="NAT_SF"/>
    <property type="match status" value="1"/>
</dbReference>
<accession>A0A2W2BH69</accession>
<dbReference type="InterPro" id="IPR016181">
    <property type="entry name" value="Acyl_CoA_acyltransferase"/>
</dbReference>
<dbReference type="GO" id="GO:0016747">
    <property type="term" value="F:acyltransferase activity, transferring groups other than amino-acyl groups"/>
    <property type="evidence" value="ECO:0007669"/>
    <property type="project" value="InterPro"/>
</dbReference>
<sequence>MRTERRPRRRCRAAPGSCHRSCHGSGRIDRVTVAISAARLPDDAEALARVYVSSAAHHLALDPDRYRVPPVDAVVERYREPRPAGERILVARLDGEVVGSASVARLPRPGPASMLADVATASLDVAVLPEHRGQGIGRRLLEAAVTTAAGLGAVRLQLDAHHANEGALRLYRDLGFQPMGVLLSRTV</sequence>
<evidence type="ECO:0000259" key="3">
    <source>
        <dbReference type="PROSITE" id="PS51186"/>
    </source>
</evidence>
<dbReference type="InterPro" id="IPR000182">
    <property type="entry name" value="GNAT_dom"/>
</dbReference>
<dbReference type="EMBL" id="POTW01000009">
    <property type="protein sequence ID" value="PZF85352.1"/>
    <property type="molecule type" value="Genomic_DNA"/>
</dbReference>
<proteinExistence type="predicted"/>
<dbReference type="InterPro" id="IPR050832">
    <property type="entry name" value="Bact_Acetyltransf"/>
</dbReference>
<evidence type="ECO:0000313" key="4">
    <source>
        <dbReference type="EMBL" id="PZF85352.1"/>
    </source>
</evidence>
<name>A0A2W2BH69_9ACTN</name>
<feature type="domain" description="N-acetyltransferase" evidence="3">
    <location>
        <begin position="45"/>
        <end position="187"/>
    </location>
</feature>
<dbReference type="Proteomes" id="UP000248764">
    <property type="component" value="Unassembled WGS sequence"/>
</dbReference>
<dbReference type="Pfam" id="PF00583">
    <property type="entry name" value="Acetyltransf_1"/>
    <property type="match status" value="1"/>
</dbReference>
<comment type="caution">
    <text evidence="4">The sequence shown here is derived from an EMBL/GenBank/DDBJ whole genome shotgun (WGS) entry which is preliminary data.</text>
</comment>
<dbReference type="SUPFAM" id="SSF55729">
    <property type="entry name" value="Acyl-CoA N-acyltransferases (Nat)"/>
    <property type="match status" value="1"/>
</dbReference>
<gene>
    <name evidence="4" type="ORF">C1I92_05340</name>
</gene>
<dbReference type="PANTHER" id="PTHR43877">
    <property type="entry name" value="AMINOALKYLPHOSPHONATE N-ACETYLTRANSFERASE-RELATED-RELATED"/>
    <property type="match status" value="1"/>
</dbReference>
<organism evidence="4 5">
    <name type="scientific">Jiangella anatolica</name>
    <dbReference type="NCBI Taxonomy" id="2670374"/>
    <lineage>
        <taxon>Bacteria</taxon>
        <taxon>Bacillati</taxon>
        <taxon>Actinomycetota</taxon>
        <taxon>Actinomycetes</taxon>
        <taxon>Jiangellales</taxon>
        <taxon>Jiangellaceae</taxon>
        <taxon>Jiangella</taxon>
    </lineage>
</organism>
<protein>
    <recommendedName>
        <fullName evidence="3">N-acetyltransferase domain-containing protein</fullName>
    </recommendedName>
</protein>
<dbReference type="PROSITE" id="PS51186">
    <property type="entry name" value="GNAT"/>
    <property type="match status" value="1"/>
</dbReference>
<keyword evidence="5" id="KW-1185">Reference proteome</keyword>
<evidence type="ECO:0000256" key="2">
    <source>
        <dbReference type="ARBA" id="ARBA00023315"/>
    </source>
</evidence>
<dbReference type="PANTHER" id="PTHR43877:SF2">
    <property type="entry name" value="AMINOALKYLPHOSPHONATE N-ACETYLTRANSFERASE-RELATED"/>
    <property type="match status" value="1"/>
</dbReference>
<evidence type="ECO:0000256" key="1">
    <source>
        <dbReference type="ARBA" id="ARBA00022679"/>
    </source>
</evidence>
<reference evidence="4 5" key="1">
    <citation type="submission" date="2018-01" db="EMBL/GenBank/DDBJ databases">
        <title>Draft genome sequence of Jiangella sp. GTF31.</title>
        <authorList>
            <person name="Sahin N."/>
            <person name="Ay H."/>
            <person name="Saygin H."/>
        </authorList>
    </citation>
    <scope>NUCLEOTIDE SEQUENCE [LARGE SCALE GENOMIC DNA]</scope>
    <source>
        <strain evidence="4 5">GTF31</strain>
    </source>
</reference>
<evidence type="ECO:0000313" key="5">
    <source>
        <dbReference type="Proteomes" id="UP000248764"/>
    </source>
</evidence>
<keyword evidence="2" id="KW-0012">Acyltransferase</keyword>
<dbReference type="Gene3D" id="3.40.630.30">
    <property type="match status" value="1"/>
</dbReference>
<dbReference type="AlphaFoldDB" id="A0A2W2BH69"/>
<keyword evidence="1" id="KW-0808">Transferase</keyword>